<gene>
    <name evidence="3" type="ORF">C5Y98_23540</name>
</gene>
<organism evidence="3 4">
    <name type="scientific">Blastopirellula marina</name>
    <dbReference type="NCBI Taxonomy" id="124"/>
    <lineage>
        <taxon>Bacteria</taxon>
        <taxon>Pseudomonadati</taxon>
        <taxon>Planctomycetota</taxon>
        <taxon>Planctomycetia</taxon>
        <taxon>Pirellulales</taxon>
        <taxon>Pirellulaceae</taxon>
        <taxon>Blastopirellula</taxon>
    </lineage>
</organism>
<evidence type="ECO:0000259" key="2">
    <source>
        <dbReference type="Pfam" id="PF11984"/>
    </source>
</evidence>
<proteinExistence type="predicted"/>
<feature type="chain" id="PRO_5015404544" description="Methanolan biosynthesis EpsI domain-containing protein" evidence="1">
    <location>
        <begin position="23"/>
        <end position="210"/>
    </location>
</feature>
<feature type="signal peptide" evidence="1">
    <location>
        <begin position="1"/>
        <end position="22"/>
    </location>
</feature>
<reference evidence="3 4" key="1">
    <citation type="submission" date="2018-02" db="EMBL/GenBank/DDBJ databases">
        <title>Comparative genomes isolates from brazilian mangrove.</title>
        <authorList>
            <person name="Araujo J.E."/>
            <person name="Taketani R.G."/>
            <person name="Silva M.C.P."/>
            <person name="Loureco M.V."/>
            <person name="Andreote F.D."/>
        </authorList>
    </citation>
    <scope>NUCLEOTIDE SEQUENCE [LARGE SCALE GENOMIC DNA]</scope>
    <source>
        <strain evidence="3 4">NAP PRIS-MGV</strain>
    </source>
</reference>
<dbReference type="AlphaFoldDB" id="A0A2S8F9D0"/>
<name>A0A2S8F9D0_9BACT</name>
<sequence length="210" mass="23224">MRKISLRTALVCAFVIVCSAGATWLEYQFDVTIRQPSVDINDLGKSLAGWDSKSVDLDPETARFVGAGSYVSRVYFREGKTPVSVYAAVWADRSIVSDISPHPPTMCYPNAGWTLVNQKEVILDDSLPVVLLEFSRAGERIVTAHWYQLGDLQYTDRASGRLGLSTLWGKKEWPPMVKVLIQTQAASIEDAEGRLTTIASEVNAFTKAIH</sequence>
<evidence type="ECO:0000313" key="4">
    <source>
        <dbReference type="Proteomes" id="UP000239388"/>
    </source>
</evidence>
<evidence type="ECO:0000256" key="1">
    <source>
        <dbReference type="SAM" id="SignalP"/>
    </source>
</evidence>
<protein>
    <recommendedName>
        <fullName evidence="2">Methanolan biosynthesis EpsI domain-containing protein</fullName>
    </recommendedName>
</protein>
<accession>A0A2S8F9D0</accession>
<keyword evidence="1" id="KW-0732">Signal</keyword>
<evidence type="ECO:0000313" key="3">
    <source>
        <dbReference type="EMBL" id="PQO28757.1"/>
    </source>
</evidence>
<feature type="domain" description="Methanolan biosynthesis EpsI" evidence="2">
    <location>
        <begin position="14"/>
        <end position="159"/>
    </location>
</feature>
<dbReference type="Proteomes" id="UP000239388">
    <property type="component" value="Unassembled WGS sequence"/>
</dbReference>
<comment type="caution">
    <text evidence="3">The sequence shown here is derived from an EMBL/GenBank/DDBJ whole genome shotgun (WGS) entry which is preliminary data.</text>
</comment>
<dbReference type="Pfam" id="PF11984">
    <property type="entry name" value="DUF3485"/>
    <property type="match status" value="1"/>
</dbReference>
<dbReference type="InterPro" id="IPR014263">
    <property type="entry name" value="Methanolan_biosynth_EpsI"/>
</dbReference>
<dbReference type="EMBL" id="PUIB01000024">
    <property type="protein sequence ID" value="PQO28757.1"/>
    <property type="molecule type" value="Genomic_DNA"/>
</dbReference>
<dbReference type="RefSeq" id="WP_105357990.1">
    <property type="nucleotide sequence ID" value="NZ_PUIB01000024.1"/>
</dbReference>
<dbReference type="OrthoDB" id="274335at2"/>